<keyword evidence="5 14" id="KW-1133">Transmembrane helix</keyword>
<name>A0A8B8CZ78_CRAVI</name>
<feature type="transmembrane region" description="Helical" evidence="14">
    <location>
        <begin position="897"/>
        <end position="916"/>
    </location>
</feature>
<feature type="coiled-coil region" evidence="13">
    <location>
        <begin position="419"/>
        <end position="465"/>
    </location>
</feature>
<dbReference type="OrthoDB" id="6502088at2759"/>
<keyword evidence="2 12" id="KW-0813">Transport</keyword>
<dbReference type="GO" id="GO:0015280">
    <property type="term" value="F:ligand-gated sodium channel activity"/>
    <property type="evidence" value="ECO:0007669"/>
    <property type="project" value="TreeGrafter"/>
</dbReference>
<evidence type="ECO:0000256" key="13">
    <source>
        <dbReference type="SAM" id="Coils"/>
    </source>
</evidence>
<dbReference type="GeneID" id="111123258"/>
<dbReference type="AlphaFoldDB" id="A0A8B8CZ78"/>
<keyword evidence="9" id="KW-0325">Glycoprotein</keyword>
<evidence type="ECO:0000313" key="15">
    <source>
        <dbReference type="Proteomes" id="UP000694844"/>
    </source>
</evidence>
<dbReference type="PANTHER" id="PTHR11690">
    <property type="entry name" value="AMILORIDE-SENSITIVE SODIUM CHANNEL-RELATED"/>
    <property type="match status" value="1"/>
</dbReference>
<sequence>MEPGFGKETCVDSFHKSYQPNCQKTDAFEVKSPGVMTQKHPKFSSSMEEYGNNASFHGLRFVTDPLSSKPRRLIWCCLLLACLAVLIYQIVDRVTHFYSYPVTVNVKVNYNTTLEFPAVTICNQNAFKATLSASLGRYRLIEKMYTEPETFSREDIREFSAENVSLADLYLQSSHKKEDFIFRSSWKGRPVNDSDMHPLATDHGVCYTFKNSGVDGFVTSPGVENGLRLTLNIEQYEYMPGPHDAAGIKMLLHDRDEIPRVHALGQAIPPGSHVFVGVKIVEVTNLPLPHGTCLDKTLEYSDVYTTEACQLDCLTKRASQICGCRSLFMPSKNGFPPVCTLEEYYGCLQNVLETFPALSANLCECPVPCYFRLYETDISYASTSAYTLNKFLSDENKQKLSKKLLEASEVTTRYEFAKFSNIQKLNDRLKNNMKKLNQRVIINLKETVQNAIVTARERYQEIEDHFKWKDYLYKYQAYILQKNFMRPRDAYEERTLHIVALGYAEYIMKIESRVRRLSSGELLDASSREMLFEDTSDLLSIRKKIIETALVNFTTLREAYDTGIQIFNYMYFDTPRSHNIPAAPKLLIKESRVHNSYAVKYGELFERYLNETIEILGFCQTVVDEVFYNKTMDESNMTECRETFRYLMRNWVFARSVFYFDTIDWPLKQIEKRLKNFDILWNELRSVYENLYLSLDSLQTELLMFETGTYKKMIEISDAIDGYLNDTVTMANVSGVFTSKTFRHLVTNFDQFFQHIRSKESSVSDWLRQMSDDAYKVLEVIVNDQDSWEYYNFTGKTEYLRNISDIGQNLRENYTLIADLLHFSDVINGSDSDISSVYDDLVKEMTEFKDSLIIDSSFIKDNFLHVDIFYRQMSYEEIHQQKAYEMFSLWCDIGGTMGLFLGASFLSVVEIVDFVFTHLTRKKKTTQDPVKKIFL</sequence>
<evidence type="ECO:0000256" key="8">
    <source>
        <dbReference type="ARBA" id="ARBA00023136"/>
    </source>
</evidence>
<evidence type="ECO:0000256" key="11">
    <source>
        <dbReference type="ARBA" id="ARBA00023303"/>
    </source>
</evidence>
<evidence type="ECO:0000313" key="16">
    <source>
        <dbReference type="RefSeq" id="XP_022321197.1"/>
    </source>
</evidence>
<evidence type="ECO:0000256" key="7">
    <source>
        <dbReference type="ARBA" id="ARBA00023065"/>
    </source>
</evidence>
<evidence type="ECO:0000256" key="3">
    <source>
        <dbReference type="ARBA" id="ARBA00022461"/>
    </source>
</evidence>
<evidence type="ECO:0000256" key="10">
    <source>
        <dbReference type="ARBA" id="ARBA00023201"/>
    </source>
</evidence>
<dbReference type="PANTHER" id="PTHR11690:SF300">
    <property type="entry name" value="PICKPOCKET PROTEIN 19"/>
    <property type="match status" value="1"/>
</dbReference>
<dbReference type="Gene3D" id="2.60.470.10">
    <property type="entry name" value="Acid-sensing ion channels like domains"/>
    <property type="match status" value="1"/>
</dbReference>
<dbReference type="PRINTS" id="PR01078">
    <property type="entry name" value="AMINACHANNEL"/>
</dbReference>
<evidence type="ECO:0000256" key="14">
    <source>
        <dbReference type="SAM" id="Phobius"/>
    </source>
</evidence>
<dbReference type="InterPro" id="IPR001873">
    <property type="entry name" value="ENaC"/>
</dbReference>
<keyword evidence="15" id="KW-1185">Reference proteome</keyword>
<keyword evidence="13" id="KW-0175">Coiled coil</keyword>
<keyword evidence="7 12" id="KW-0406">Ion transport</keyword>
<keyword evidence="10 12" id="KW-0739">Sodium transport</keyword>
<dbReference type="RefSeq" id="XP_022321197.1">
    <property type="nucleotide sequence ID" value="XM_022465489.1"/>
</dbReference>
<dbReference type="GO" id="GO:0005886">
    <property type="term" value="C:plasma membrane"/>
    <property type="evidence" value="ECO:0007669"/>
    <property type="project" value="TreeGrafter"/>
</dbReference>
<keyword evidence="6" id="KW-0915">Sodium</keyword>
<evidence type="ECO:0000256" key="2">
    <source>
        <dbReference type="ARBA" id="ARBA00022448"/>
    </source>
</evidence>
<dbReference type="KEGG" id="cvn:111123258"/>
<keyword evidence="4 12" id="KW-0812">Transmembrane</keyword>
<keyword evidence="11 12" id="KW-0407">Ion channel</keyword>
<gene>
    <name evidence="16" type="primary">LOC111123258</name>
</gene>
<dbReference type="FunFam" id="1.10.287.770:FF:000001">
    <property type="entry name" value="Acid-sensing ion channel subunit 1"/>
    <property type="match status" value="1"/>
</dbReference>
<keyword evidence="8 14" id="KW-0472">Membrane</keyword>
<comment type="similarity">
    <text evidence="12">Belongs to the amiloride-sensitive sodium channel (TC 1.A.6) family.</text>
</comment>
<protein>
    <submittedName>
        <fullName evidence="16">Uncharacterized protein LOC111123258</fullName>
    </submittedName>
</protein>
<organism evidence="15 16">
    <name type="scientific">Crassostrea virginica</name>
    <name type="common">Eastern oyster</name>
    <dbReference type="NCBI Taxonomy" id="6565"/>
    <lineage>
        <taxon>Eukaryota</taxon>
        <taxon>Metazoa</taxon>
        <taxon>Spiralia</taxon>
        <taxon>Lophotrochozoa</taxon>
        <taxon>Mollusca</taxon>
        <taxon>Bivalvia</taxon>
        <taxon>Autobranchia</taxon>
        <taxon>Pteriomorphia</taxon>
        <taxon>Ostreida</taxon>
        <taxon>Ostreoidea</taxon>
        <taxon>Ostreidae</taxon>
        <taxon>Crassostrea</taxon>
    </lineage>
</organism>
<evidence type="ECO:0000256" key="1">
    <source>
        <dbReference type="ARBA" id="ARBA00004141"/>
    </source>
</evidence>
<reference evidence="16" key="1">
    <citation type="submission" date="2025-08" db="UniProtKB">
        <authorList>
            <consortium name="RefSeq"/>
        </authorList>
    </citation>
    <scope>IDENTIFICATION</scope>
    <source>
        <tissue evidence="16">Whole sample</tissue>
    </source>
</reference>
<evidence type="ECO:0000256" key="5">
    <source>
        <dbReference type="ARBA" id="ARBA00022989"/>
    </source>
</evidence>
<dbReference type="Proteomes" id="UP000694844">
    <property type="component" value="Chromosome 3"/>
</dbReference>
<proteinExistence type="inferred from homology"/>
<evidence type="ECO:0000256" key="4">
    <source>
        <dbReference type="ARBA" id="ARBA00022692"/>
    </source>
</evidence>
<keyword evidence="3 12" id="KW-0894">Sodium channel</keyword>
<comment type="subcellular location">
    <subcellularLocation>
        <location evidence="1">Membrane</location>
        <topology evidence="1">Multi-pass membrane protein</topology>
    </subcellularLocation>
</comment>
<evidence type="ECO:0000256" key="12">
    <source>
        <dbReference type="RuleBase" id="RU000679"/>
    </source>
</evidence>
<evidence type="ECO:0000256" key="9">
    <source>
        <dbReference type="ARBA" id="ARBA00023180"/>
    </source>
</evidence>
<dbReference type="Gene3D" id="1.10.287.770">
    <property type="entry name" value="YojJ-like"/>
    <property type="match status" value="1"/>
</dbReference>
<evidence type="ECO:0000256" key="6">
    <source>
        <dbReference type="ARBA" id="ARBA00023053"/>
    </source>
</evidence>
<feature type="transmembrane region" description="Helical" evidence="14">
    <location>
        <begin position="73"/>
        <end position="91"/>
    </location>
</feature>
<dbReference type="Pfam" id="PF00858">
    <property type="entry name" value="ASC"/>
    <property type="match status" value="2"/>
</dbReference>
<accession>A0A8B8CZ78</accession>